<name>A0A4C1VQ79_EUMVA</name>
<reference evidence="1 2" key="1">
    <citation type="journal article" date="2019" name="Commun. Biol.">
        <title>The bagworm genome reveals a unique fibroin gene that provides high tensile strength.</title>
        <authorList>
            <person name="Kono N."/>
            <person name="Nakamura H."/>
            <person name="Ohtoshi R."/>
            <person name="Tomita M."/>
            <person name="Numata K."/>
            <person name="Arakawa K."/>
        </authorList>
    </citation>
    <scope>NUCLEOTIDE SEQUENCE [LARGE SCALE GENOMIC DNA]</scope>
</reference>
<dbReference type="AlphaFoldDB" id="A0A4C1VQ79"/>
<gene>
    <name evidence="1" type="ORF">EVAR_87075_1</name>
</gene>
<comment type="caution">
    <text evidence="1">The sequence shown here is derived from an EMBL/GenBank/DDBJ whole genome shotgun (WGS) entry which is preliminary data.</text>
</comment>
<sequence>MRYGLTRSRSRGRRSRAYRALRNIIQNDNNTYRSVNGPAGGGRLAARLIRNLRQVTPDNTSAESCNYIDGLSDNMKNFPPRPNSTTALKARSAACTSGGRGFVSRVKRQELLFLEFRTSERKRNPCSITS</sequence>
<protein>
    <submittedName>
        <fullName evidence="1">Uncharacterized protein</fullName>
    </submittedName>
</protein>
<keyword evidence="2" id="KW-1185">Reference proteome</keyword>
<organism evidence="1 2">
    <name type="scientific">Eumeta variegata</name>
    <name type="common">Bagworm moth</name>
    <name type="synonym">Eumeta japonica</name>
    <dbReference type="NCBI Taxonomy" id="151549"/>
    <lineage>
        <taxon>Eukaryota</taxon>
        <taxon>Metazoa</taxon>
        <taxon>Ecdysozoa</taxon>
        <taxon>Arthropoda</taxon>
        <taxon>Hexapoda</taxon>
        <taxon>Insecta</taxon>
        <taxon>Pterygota</taxon>
        <taxon>Neoptera</taxon>
        <taxon>Endopterygota</taxon>
        <taxon>Lepidoptera</taxon>
        <taxon>Glossata</taxon>
        <taxon>Ditrysia</taxon>
        <taxon>Tineoidea</taxon>
        <taxon>Psychidae</taxon>
        <taxon>Oiketicinae</taxon>
        <taxon>Eumeta</taxon>
    </lineage>
</organism>
<dbReference type="EMBL" id="BGZK01000388">
    <property type="protein sequence ID" value="GBP40813.1"/>
    <property type="molecule type" value="Genomic_DNA"/>
</dbReference>
<evidence type="ECO:0000313" key="1">
    <source>
        <dbReference type="EMBL" id="GBP40813.1"/>
    </source>
</evidence>
<proteinExistence type="predicted"/>
<accession>A0A4C1VQ79</accession>
<dbReference type="Proteomes" id="UP000299102">
    <property type="component" value="Unassembled WGS sequence"/>
</dbReference>
<evidence type="ECO:0000313" key="2">
    <source>
        <dbReference type="Proteomes" id="UP000299102"/>
    </source>
</evidence>